<sequence>MRALWELIFSAEHGSEEFLDTPGATIVIDSYENLGDMGPAVDDSILSSAARHPHSKFILSGRSTSSLADPRHQMRGTLQLIGPSELALTHDEVHRLVAEELPEAPTAVASSIYRDTSGLPLSVAAMIMALSSLNRIPSDHGVEWRTLVSSELSAEFSDPALLRFLQVTSTAPYFDTTLAQKLSKFHDVSDFISELEHLGFGSWNPHVHTRPVFQYVESLRLMFAAEFKSAHPKQFLRANSVTAKWFRANSDYEQALTFAVRAKNYELAAQATTALFLTSPESYMSDLLVHQLRAVPLKALKSYPILAFSLGLAYSNNPLMAESATRLLEAAADSFLKPRLDESLSNKFVVNTMRAVALRQVGRYSDSAEMALTALSTLDIMAPEARDELHEYLVLALRHVSYCLFQGGKLEEAVPVINAAVAHATSQPALNYTLSFAAGIHAFMGATASAQQAIEMSDPLGWPRKHDESYLNVLGVAGRAMLLIDRCDYEAAELLLARSEHFCSGTEFWPFSTTAMMHTRLALGHGLREAQRVADLLSPLGRSLGAQNAGIGDNLGTAAMHNMLSILWLSAGQPARAATALSGYAPGHHQVAPARMLLLLLTGKATEAAIEYSAAVMAPGSNPRTRAALHLLGAVASLHLGSEANALKLLRKATIVYQATGIRAHILFLPQEDRAVLLRLAESSGDKDIVDMFALEFPAPLQHLQLPPALSPREKVVLQQLVQHRSVDDISGALFVSSNTVKSQLRSIYRKLQVSSRDDAIAKALEMDLLN</sequence>
<dbReference type="GO" id="GO:0003677">
    <property type="term" value="F:DNA binding"/>
    <property type="evidence" value="ECO:0007669"/>
    <property type="project" value="UniProtKB-KW"/>
</dbReference>
<evidence type="ECO:0000313" key="5">
    <source>
        <dbReference type="EMBL" id="PYI37484.1"/>
    </source>
</evidence>
<dbReference type="Pfam" id="PF00196">
    <property type="entry name" value="GerE"/>
    <property type="match status" value="1"/>
</dbReference>
<dbReference type="GO" id="GO:0006355">
    <property type="term" value="P:regulation of DNA-templated transcription"/>
    <property type="evidence" value="ECO:0007669"/>
    <property type="project" value="InterPro"/>
</dbReference>
<dbReference type="SUPFAM" id="SSF48452">
    <property type="entry name" value="TPR-like"/>
    <property type="match status" value="1"/>
</dbReference>
<evidence type="ECO:0000259" key="4">
    <source>
        <dbReference type="PROSITE" id="PS50043"/>
    </source>
</evidence>
<dbReference type="SUPFAM" id="SSF46894">
    <property type="entry name" value="C-terminal effector domain of the bipartite response regulators"/>
    <property type="match status" value="1"/>
</dbReference>
<dbReference type="PROSITE" id="PS50043">
    <property type="entry name" value="HTH_LUXR_2"/>
    <property type="match status" value="1"/>
</dbReference>
<dbReference type="SMART" id="SM00421">
    <property type="entry name" value="HTH_LUXR"/>
    <property type="match status" value="1"/>
</dbReference>
<evidence type="ECO:0000256" key="2">
    <source>
        <dbReference type="ARBA" id="ARBA00023125"/>
    </source>
</evidence>
<dbReference type="Gene3D" id="1.25.40.10">
    <property type="entry name" value="Tetratricopeptide repeat domain"/>
    <property type="match status" value="1"/>
</dbReference>
<dbReference type="PANTHER" id="PTHR44688">
    <property type="entry name" value="DNA-BINDING TRANSCRIPTIONAL ACTIVATOR DEVR_DOSR"/>
    <property type="match status" value="1"/>
</dbReference>
<dbReference type="InterPro" id="IPR011990">
    <property type="entry name" value="TPR-like_helical_dom_sf"/>
</dbReference>
<accession>A0A2V5ITE5</accession>
<protein>
    <recommendedName>
        <fullName evidence="4">HTH luxR-type domain-containing protein</fullName>
    </recommendedName>
</protein>
<dbReference type="Gene3D" id="1.10.10.10">
    <property type="entry name" value="Winged helix-like DNA-binding domain superfamily/Winged helix DNA-binding domain"/>
    <property type="match status" value="1"/>
</dbReference>
<comment type="caution">
    <text evidence="5">The sequence shown here is derived from an EMBL/GenBank/DDBJ whole genome shotgun (WGS) entry which is preliminary data.</text>
</comment>
<evidence type="ECO:0000256" key="1">
    <source>
        <dbReference type="ARBA" id="ARBA00023015"/>
    </source>
</evidence>
<dbReference type="InterPro" id="IPR016032">
    <property type="entry name" value="Sig_transdc_resp-reg_C-effctor"/>
</dbReference>
<proteinExistence type="predicted"/>
<dbReference type="RefSeq" id="WP_110486399.1">
    <property type="nucleotide sequence ID" value="NZ_QJVC01000021.1"/>
</dbReference>
<dbReference type="CDD" id="cd06170">
    <property type="entry name" value="LuxR_C_like"/>
    <property type="match status" value="1"/>
</dbReference>
<dbReference type="Proteomes" id="UP000247980">
    <property type="component" value="Unassembled WGS sequence"/>
</dbReference>
<dbReference type="InterPro" id="IPR000792">
    <property type="entry name" value="Tscrpt_reg_LuxR_C"/>
</dbReference>
<evidence type="ECO:0000256" key="3">
    <source>
        <dbReference type="ARBA" id="ARBA00023163"/>
    </source>
</evidence>
<dbReference type="AlphaFoldDB" id="A0A2V5ITE5"/>
<evidence type="ECO:0000313" key="6">
    <source>
        <dbReference type="Proteomes" id="UP000247980"/>
    </source>
</evidence>
<keyword evidence="1" id="KW-0805">Transcription regulation</keyword>
<reference evidence="5 6" key="1">
    <citation type="submission" date="2018-05" db="EMBL/GenBank/DDBJ databases">
        <title>Genetic diversity of glacier-inhabiting Cryobacterium bacteria in China and description of Cryobacterium mengkeensis sp. nov. and Arthrobacter glacialis sp. nov.</title>
        <authorList>
            <person name="Liu Q."/>
            <person name="Xin Y.-H."/>
        </authorList>
    </citation>
    <scope>NUCLEOTIDE SEQUENCE [LARGE SCALE GENOMIC DNA]</scope>
    <source>
        <strain evidence="5 6">B7</strain>
    </source>
</reference>
<keyword evidence="3" id="KW-0804">Transcription</keyword>
<gene>
    <name evidence="5" type="ORF">CVS30_15175</name>
</gene>
<keyword evidence="6" id="KW-1185">Reference proteome</keyword>
<dbReference type="EMBL" id="QJVC01000021">
    <property type="protein sequence ID" value="PYI37484.1"/>
    <property type="molecule type" value="Genomic_DNA"/>
</dbReference>
<dbReference type="PANTHER" id="PTHR44688:SF16">
    <property type="entry name" value="DNA-BINDING TRANSCRIPTIONAL ACTIVATOR DEVR_DOSR"/>
    <property type="match status" value="1"/>
</dbReference>
<name>A0A2V5ITE5_9MICC</name>
<organism evidence="5 6">
    <name type="scientific">Arthrobacter psychrolactophilus</name>
    <dbReference type="NCBI Taxonomy" id="92442"/>
    <lineage>
        <taxon>Bacteria</taxon>
        <taxon>Bacillati</taxon>
        <taxon>Actinomycetota</taxon>
        <taxon>Actinomycetes</taxon>
        <taxon>Micrococcales</taxon>
        <taxon>Micrococcaceae</taxon>
        <taxon>Arthrobacter</taxon>
    </lineage>
</organism>
<feature type="domain" description="HTH luxR-type" evidence="4">
    <location>
        <begin position="703"/>
        <end position="768"/>
    </location>
</feature>
<dbReference type="OrthoDB" id="3178268at2"/>
<keyword evidence="2" id="KW-0238">DNA-binding</keyword>
<dbReference type="InterPro" id="IPR036388">
    <property type="entry name" value="WH-like_DNA-bd_sf"/>
</dbReference>